<dbReference type="Gene3D" id="3.30.450.20">
    <property type="entry name" value="PAS domain"/>
    <property type="match status" value="1"/>
</dbReference>
<gene>
    <name evidence="4" type="ORF">WMO26_03965</name>
</gene>
<dbReference type="Gene3D" id="3.90.1640.10">
    <property type="entry name" value="inorganic pyrophosphatase (n-terminal core)"/>
    <property type="match status" value="1"/>
</dbReference>
<keyword evidence="2" id="KW-1133">Transmembrane helix</keyword>
<dbReference type="InterPro" id="IPR003156">
    <property type="entry name" value="DHHA1_dom"/>
</dbReference>
<dbReference type="InterPro" id="IPR000160">
    <property type="entry name" value="GGDEF_dom"/>
</dbReference>
<dbReference type="InterPro" id="IPR014528">
    <property type="entry name" value="GdpP/PdeA"/>
</dbReference>
<dbReference type="InterPro" id="IPR051319">
    <property type="entry name" value="Oligoribo/pAp-PDE_c-di-AMP_PDE"/>
</dbReference>
<dbReference type="InterPro" id="IPR038763">
    <property type="entry name" value="DHH_sf"/>
</dbReference>
<evidence type="ECO:0000256" key="2">
    <source>
        <dbReference type="SAM" id="Phobius"/>
    </source>
</evidence>
<evidence type="ECO:0000259" key="3">
    <source>
        <dbReference type="PROSITE" id="PS50887"/>
    </source>
</evidence>
<dbReference type="PROSITE" id="PS50887">
    <property type="entry name" value="GGDEF"/>
    <property type="match status" value="1"/>
</dbReference>
<dbReference type="EC" id="3.1.4.-" evidence="1"/>
<comment type="caution">
    <text evidence="4">The sequence shown here is derived from an EMBL/GenBank/DDBJ whole genome shotgun (WGS) entry which is preliminary data.</text>
</comment>
<comment type="function">
    <text evidence="1">Has phosphodiesterase (PDE) activity against cyclic-di-AMP (c-di-AMP).</text>
</comment>
<evidence type="ECO:0000256" key="1">
    <source>
        <dbReference type="PIRNR" id="PIRNR026583"/>
    </source>
</evidence>
<comment type="similarity">
    <text evidence="1">Belongs to the GdpP/PdeA phosphodiesterase family.</text>
</comment>
<dbReference type="Pfam" id="PF24898">
    <property type="entry name" value="GGDEF_GdpP"/>
    <property type="match status" value="1"/>
</dbReference>
<protein>
    <recommendedName>
        <fullName evidence="1">Cyclic-di-AMP phosphodiesterase</fullName>
        <ecNumber evidence="1">3.1.4.-</ecNumber>
    </recommendedName>
</protein>
<name>A0ABV1DY50_9FIRM</name>
<keyword evidence="5" id="KW-1185">Reference proteome</keyword>
<dbReference type="SUPFAM" id="SSF64182">
    <property type="entry name" value="DHH phosphoesterases"/>
    <property type="match status" value="1"/>
</dbReference>
<feature type="transmembrane region" description="Helical" evidence="2">
    <location>
        <begin position="7"/>
        <end position="27"/>
    </location>
</feature>
<keyword evidence="1 2" id="KW-0472">Membrane</keyword>
<keyword evidence="2" id="KW-0812">Transmembrane</keyword>
<dbReference type="EMBL" id="JBBMFD010000004">
    <property type="protein sequence ID" value="MEQ2439977.1"/>
    <property type="molecule type" value="Genomic_DNA"/>
</dbReference>
<reference evidence="4 5" key="1">
    <citation type="submission" date="2024-03" db="EMBL/GenBank/DDBJ databases">
        <title>Human intestinal bacterial collection.</title>
        <authorList>
            <person name="Pauvert C."/>
            <person name="Hitch T.C.A."/>
            <person name="Clavel T."/>
        </authorList>
    </citation>
    <scope>NUCLEOTIDE SEQUENCE [LARGE SCALE GENOMIC DNA]</scope>
    <source>
        <strain evidence="4 5">CLA-JM-H44</strain>
    </source>
</reference>
<evidence type="ECO:0000313" key="4">
    <source>
        <dbReference type="EMBL" id="MEQ2439977.1"/>
    </source>
</evidence>
<proteinExistence type="inferred from homology"/>
<dbReference type="PIRSF" id="PIRSF026583">
    <property type="entry name" value="YybT"/>
    <property type="match status" value="1"/>
</dbReference>
<sequence>MKKGLTYLNSVPAVLLCLVGLFTGLSWFWDRRVFFGCLTVFVLALTFTLIHMARVRKELFRYLQKLTSTMGSAEREVLATFPLPMVVLGKDEQIVFYNALFRERVLGNRDAFQMPFRRVLPDYAPDTLIGKATPVTVGSRQFTIYGGKASAADGMYMLYFIDDTVLKLTAEEYKLSRPAVGLIVLDNMDELMQYAKESERAQLAVQIETLLERWMGMTTGFIRKIGSDRFLIVMEERHLVEMIDNRFPVLDEVRSVTVGERMSATLSIGIGRGGDTLRECEEMARQALDMALGRGGDQAAIKSKAGYEFYGGVSKSVEKRTRVRSRIIASALAELIDGSENVLIMGHKAADLDCLGAAVGLTRMVKTHNKPVSIVLNRETSLSGALTKRMDENGMGKLLLSPEAAVTSVTRRTLLIVVDTHRPDFLESRELYQMCKAVVVIDHHRKMVDYIDNAVIFFHEPAASSASEMVAELLEYTDDSSLTRFEAEAILSGIMLDTKNFILRTGVRTFEAAAYLRRKGADTVEVRKLFSSSIDTYQKKAALVSGAQVYKSCAISASDGSGPHMRICSAQAADELLYIDGVDASFVLYRENGTVFVSARSMGAVNVQLIMEAIGGGGHLTMAGAQLQGMTLAEARQKLMEAIDVYQASRAVKKLPAKV</sequence>
<keyword evidence="1" id="KW-1003">Cell membrane</keyword>
<dbReference type="PANTHER" id="PTHR47618">
    <property type="entry name" value="BIFUNCTIONAL OLIGORIBONUCLEASE AND PAP PHOSPHATASE NRNA"/>
    <property type="match status" value="1"/>
</dbReference>
<accession>A0ABV1DY50</accession>
<feature type="transmembrane region" description="Helical" evidence="2">
    <location>
        <begin position="33"/>
        <end position="53"/>
    </location>
</feature>
<dbReference type="Pfam" id="PF02272">
    <property type="entry name" value="DHHA1"/>
    <property type="match status" value="1"/>
</dbReference>
<dbReference type="RefSeq" id="WP_349218291.1">
    <property type="nucleotide sequence ID" value="NZ_JBBMFD010000004.1"/>
</dbReference>
<comment type="catalytic activity">
    <reaction evidence="1">
        <text>3',3'-c-di-AMP + H2O = 5'-O-phosphonoadenylyl-(3'-&gt;5')-adenosine + H(+)</text>
        <dbReference type="Rhea" id="RHEA:54420"/>
        <dbReference type="ChEBI" id="CHEBI:15377"/>
        <dbReference type="ChEBI" id="CHEBI:15378"/>
        <dbReference type="ChEBI" id="CHEBI:71500"/>
        <dbReference type="ChEBI" id="CHEBI:138171"/>
    </reaction>
</comment>
<dbReference type="PANTHER" id="PTHR47618:SF2">
    <property type="entry name" value="CYCLIC-DI-AMP PHOSPHODIESTERASE GDPP"/>
    <property type="match status" value="1"/>
</dbReference>
<keyword evidence="1" id="KW-0378">Hydrolase</keyword>
<dbReference type="Proteomes" id="UP001489509">
    <property type="component" value="Unassembled WGS sequence"/>
</dbReference>
<organism evidence="4 5">
    <name type="scientific">Solibaculum intestinale</name>
    <dbReference type="NCBI Taxonomy" id="3133165"/>
    <lineage>
        <taxon>Bacteria</taxon>
        <taxon>Bacillati</taxon>
        <taxon>Bacillota</taxon>
        <taxon>Clostridia</taxon>
        <taxon>Eubacteriales</taxon>
        <taxon>Oscillospiraceae</taxon>
        <taxon>Solibaculum</taxon>
    </lineage>
</organism>
<evidence type="ECO:0000313" key="5">
    <source>
        <dbReference type="Proteomes" id="UP001489509"/>
    </source>
</evidence>
<feature type="domain" description="GGDEF" evidence="3">
    <location>
        <begin position="176"/>
        <end position="304"/>
    </location>
</feature>
<dbReference type="InterPro" id="IPR001667">
    <property type="entry name" value="DDH_dom"/>
</dbReference>
<dbReference type="Gene3D" id="3.10.310.30">
    <property type="match status" value="1"/>
</dbReference>
<dbReference type="Pfam" id="PF01368">
    <property type="entry name" value="DHH"/>
    <property type="match status" value="1"/>
</dbReference>
<comment type="subcellular location">
    <subcellularLocation>
        <location evidence="1">Cell membrane</location>
    </subcellularLocation>
</comment>